<dbReference type="EMBL" id="AZNH01000002">
    <property type="protein sequence ID" value="KID91990.1"/>
    <property type="molecule type" value="Genomic_DNA"/>
</dbReference>
<accession>A0A0B4GWS3</accession>
<feature type="region of interest" description="Disordered" evidence="1">
    <location>
        <begin position="145"/>
        <end position="211"/>
    </location>
</feature>
<gene>
    <name evidence="3" type="ORF">MGU_00901</name>
</gene>
<reference evidence="3 4" key="1">
    <citation type="journal article" date="2014" name="Proc. Natl. Acad. Sci. U.S.A.">
        <title>Trajectory and genomic determinants of fungal-pathogen speciation and host adaptation.</title>
        <authorList>
            <person name="Hu X."/>
            <person name="Xiao G."/>
            <person name="Zheng P."/>
            <person name="Shang Y."/>
            <person name="Su Y."/>
            <person name="Zhang X."/>
            <person name="Liu X."/>
            <person name="Zhan S."/>
            <person name="St Leger R.J."/>
            <person name="Wang C."/>
        </authorList>
    </citation>
    <scope>NUCLEOTIDE SEQUENCE [LARGE SCALE GENOMIC DNA]</scope>
    <source>
        <strain evidence="3 4">ARSEF 977</strain>
    </source>
</reference>
<sequence>MDPRQHPQRPKVAAGICGPSSMSHPIHPSVHSILPEMTNTWPRQSVLANPLAWTSLSIQERREVLSLFPDMAHTLDADTDDARPNFETLMNDDSFRYDCAAYVDNLAMGRHDAVWLEDAWSAHNRRKAGEFDEWLRDKFVEDWAVEPPDDSKEKAKPEERRVQDGQGEAADGQKRGDEMESTLAGCQPRDEADNGDSNHCMGEDSHRIAIL</sequence>
<comment type="caution">
    <text evidence="3">The sequence shown here is derived from an EMBL/GenBank/DDBJ whole genome shotgun (WGS) entry which is preliminary data.</text>
</comment>
<evidence type="ECO:0000259" key="2">
    <source>
        <dbReference type="Pfam" id="PF13919"/>
    </source>
</evidence>
<feature type="region of interest" description="Disordered" evidence="1">
    <location>
        <begin position="1"/>
        <end position="20"/>
    </location>
</feature>
<evidence type="ECO:0000313" key="3">
    <source>
        <dbReference type="EMBL" id="KID91990.1"/>
    </source>
</evidence>
<dbReference type="InterPro" id="IPR028020">
    <property type="entry name" value="ASX_DEUBAD_dom"/>
</dbReference>
<evidence type="ECO:0000313" key="4">
    <source>
        <dbReference type="Proteomes" id="UP000031192"/>
    </source>
</evidence>
<feature type="domain" description="ASX DEUBAD" evidence="2">
    <location>
        <begin position="45"/>
        <end position="144"/>
    </location>
</feature>
<organism evidence="3 4">
    <name type="scientific">Metarhizium guizhouense (strain ARSEF 977)</name>
    <dbReference type="NCBI Taxonomy" id="1276136"/>
    <lineage>
        <taxon>Eukaryota</taxon>
        <taxon>Fungi</taxon>
        <taxon>Dikarya</taxon>
        <taxon>Ascomycota</taxon>
        <taxon>Pezizomycotina</taxon>
        <taxon>Sordariomycetes</taxon>
        <taxon>Hypocreomycetidae</taxon>
        <taxon>Hypocreales</taxon>
        <taxon>Clavicipitaceae</taxon>
        <taxon>Metarhizium</taxon>
    </lineage>
</organism>
<dbReference type="Pfam" id="PF13919">
    <property type="entry name" value="ASXH"/>
    <property type="match status" value="1"/>
</dbReference>
<dbReference type="HOGENOM" id="CLU_1540415_0_0_1"/>
<feature type="compositionally biased region" description="Basic and acidic residues" evidence="1">
    <location>
        <begin position="149"/>
        <end position="163"/>
    </location>
</feature>
<keyword evidence="4" id="KW-1185">Reference proteome</keyword>
<evidence type="ECO:0000256" key="1">
    <source>
        <dbReference type="SAM" id="MobiDB-lite"/>
    </source>
</evidence>
<protein>
    <recommendedName>
        <fullName evidence="2">ASX DEUBAD domain-containing protein</fullName>
    </recommendedName>
</protein>
<proteinExistence type="predicted"/>
<dbReference type="AlphaFoldDB" id="A0A0B4GWS3"/>
<name>A0A0B4GWS3_METGA</name>
<dbReference type="OrthoDB" id="4936660at2759"/>
<feature type="compositionally biased region" description="Basic and acidic residues" evidence="1">
    <location>
        <begin position="201"/>
        <end position="211"/>
    </location>
</feature>
<dbReference type="Proteomes" id="UP000031192">
    <property type="component" value="Unassembled WGS sequence"/>
</dbReference>